<evidence type="ECO:0000313" key="9">
    <source>
        <dbReference type="Proteomes" id="UP000465301"/>
    </source>
</evidence>
<evidence type="ECO:0000256" key="2">
    <source>
        <dbReference type="ARBA" id="ARBA00022516"/>
    </source>
</evidence>
<protein>
    <submittedName>
        <fullName evidence="8">1-acyl-sn-glycerol-3-phosphate acyltransferase</fullName>
    </submittedName>
</protein>
<evidence type="ECO:0000256" key="1">
    <source>
        <dbReference type="ARBA" id="ARBA00005189"/>
    </source>
</evidence>
<dbReference type="EMBL" id="BLLA01000001">
    <property type="protein sequence ID" value="GFG97073.1"/>
    <property type="molecule type" value="Genomic_DNA"/>
</dbReference>
<dbReference type="SUPFAM" id="SSF69593">
    <property type="entry name" value="Glycerol-3-phosphate (1)-acyltransferase"/>
    <property type="match status" value="1"/>
</dbReference>
<dbReference type="Pfam" id="PF01553">
    <property type="entry name" value="Acyltransferase"/>
    <property type="match status" value="1"/>
</dbReference>
<keyword evidence="9" id="KW-1185">Reference proteome</keyword>
<keyword evidence="2" id="KW-0444">Lipid biosynthesis</keyword>
<dbReference type="InterPro" id="IPR002123">
    <property type="entry name" value="Plipid/glycerol_acylTrfase"/>
</dbReference>
<comment type="pathway">
    <text evidence="1">Lipid metabolism.</text>
</comment>
<evidence type="ECO:0000313" key="8">
    <source>
        <dbReference type="EMBL" id="GFG97073.1"/>
    </source>
</evidence>
<dbReference type="RefSeq" id="WP_163710783.1">
    <property type="nucleotide sequence ID" value="NZ_BLLA01000001.1"/>
</dbReference>
<keyword evidence="4" id="KW-0443">Lipid metabolism</keyword>
<comment type="caution">
    <text evidence="8">The sequence shown here is derived from an EMBL/GenBank/DDBJ whole genome shotgun (WGS) entry which is preliminary data.</text>
</comment>
<feature type="region of interest" description="Disordered" evidence="6">
    <location>
        <begin position="176"/>
        <end position="205"/>
    </location>
</feature>
<gene>
    <name evidence="8" type="ORF">MTIM_29520</name>
</gene>
<dbReference type="PANTHER" id="PTHR10434:SF64">
    <property type="entry name" value="1-ACYL-SN-GLYCEROL-3-PHOSPHATE ACYLTRANSFERASE-RELATED"/>
    <property type="match status" value="1"/>
</dbReference>
<dbReference type="GO" id="GO:0003841">
    <property type="term" value="F:1-acylglycerol-3-phosphate O-acyltransferase activity"/>
    <property type="evidence" value="ECO:0007669"/>
    <property type="project" value="TreeGrafter"/>
</dbReference>
<evidence type="ECO:0000256" key="4">
    <source>
        <dbReference type="ARBA" id="ARBA00023098"/>
    </source>
</evidence>
<sequence length="308" mass="32212">MTGTGHAWLPRASCDADCVHAGDAVASPRLLKALRMTVRLSLALLLAPGLPLLAVPLPGRTRVQRIYCRLVLRCFGIRITVSGNPIRNLRGVLVVSPHMSWLDVFAIGSVLPGSFVARADMFTGPATGIVARILKVIPIERSSLRRLPGVVDTVAHRLRAGQTVVAFPEGTTWCGGGAGGGAGQSHPSGDDAGREPAGGGAGQSHRGRGAFYPAMFQAAIDAGRPVQPLRLTYHHVDGSPSTVPAFVGDETLLGSIRRLLAVRRTLARVHVESLQLPGTDRRVLAGRCQSAVGAGAARCAGHGRVLVA</sequence>
<dbReference type="SMART" id="SM00563">
    <property type="entry name" value="PlsC"/>
    <property type="match status" value="1"/>
</dbReference>
<feature type="domain" description="Phospholipid/glycerol acyltransferase" evidence="7">
    <location>
        <begin position="92"/>
        <end position="234"/>
    </location>
</feature>
<organism evidence="8 9">
    <name type="scientific">Mycobacterium timonense</name>
    <dbReference type="NCBI Taxonomy" id="701043"/>
    <lineage>
        <taxon>Bacteria</taxon>
        <taxon>Bacillati</taxon>
        <taxon>Actinomycetota</taxon>
        <taxon>Actinomycetes</taxon>
        <taxon>Mycobacteriales</taxon>
        <taxon>Mycobacteriaceae</taxon>
        <taxon>Mycobacterium</taxon>
        <taxon>Mycobacterium avium complex (MAC)</taxon>
    </lineage>
</organism>
<evidence type="ECO:0000256" key="6">
    <source>
        <dbReference type="SAM" id="MobiDB-lite"/>
    </source>
</evidence>
<reference evidence="8 9" key="1">
    <citation type="journal article" date="2019" name="Emerg. Microbes Infect.">
        <title>Comprehensive subspecies identification of 175 nontuberculous mycobacteria species based on 7547 genomic profiles.</title>
        <authorList>
            <person name="Matsumoto Y."/>
            <person name="Kinjo T."/>
            <person name="Motooka D."/>
            <person name="Nabeya D."/>
            <person name="Jung N."/>
            <person name="Uechi K."/>
            <person name="Horii T."/>
            <person name="Iida T."/>
            <person name="Fujita J."/>
            <person name="Nakamura S."/>
        </authorList>
    </citation>
    <scope>NUCLEOTIDE SEQUENCE [LARGE SCALE GENOMIC DNA]</scope>
    <source>
        <strain evidence="8 9">JCM 30726</strain>
    </source>
</reference>
<accession>A0A7I9Z821</accession>
<dbReference type="AlphaFoldDB" id="A0A7I9Z821"/>
<evidence type="ECO:0000259" key="7">
    <source>
        <dbReference type="SMART" id="SM00563"/>
    </source>
</evidence>
<dbReference type="PANTHER" id="PTHR10434">
    <property type="entry name" value="1-ACYL-SN-GLYCEROL-3-PHOSPHATE ACYLTRANSFERASE"/>
    <property type="match status" value="1"/>
</dbReference>
<keyword evidence="5 8" id="KW-0012">Acyltransferase</keyword>
<proteinExistence type="predicted"/>
<dbReference type="Proteomes" id="UP000465301">
    <property type="component" value="Unassembled WGS sequence"/>
</dbReference>
<dbReference type="CDD" id="cd07989">
    <property type="entry name" value="LPLAT_AGPAT-like"/>
    <property type="match status" value="1"/>
</dbReference>
<name>A0A7I9Z821_9MYCO</name>
<keyword evidence="3 8" id="KW-0808">Transferase</keyword>
<evidence type="ECO:0000256" key="5">
    <source>
        <dbReference type="ARBA" id="ARBA00023315"/>
    </source>
</evidence>
<dbReference type="GO" id="GO:0006654">
    <property type="term" value="P:phosphatidic acid biosynthetic process"/>
    <property type="evidence" value="ECO:0007669"/>
    <property type="project" value="TreeGrafter"/>
</dbReference>
<evidence type="ECO:0000256" key="3">
    <source>
        <dbReference type="ARBA" id="ARBA00022679"/>
    </source>
</evidence>